<proteinExistence type="predicted"/>
<organism evidence="1 2">
    <name type="scientific">Crepidotus variabilis</name>
    <dbReference type="NCBI Taxonomy" id="179855"/>
    <lineage>
        <taxon>Eukaryota</taxon>
        <taxon>Fungi</taxon>
        <taxon>Dikarya</taxon>
        <taxon>Basidiomycota</taxon>
        <taxon>Agaricomycotina</taxon>
        <taxon>Agaricomycetes</taxon>
        <taxon>Agaricomycetidae</taxon>
        <taxon>Agaricales</taxon>
        <taxon>Agaricineae</taxon>
        <taxon>Crepidotaceae</taxon>
        <taxon>Crepidotus</taxon>
    </lineage>
</organism>
<comment type="caution">
    <text evidence="1">The sequence shown here is derived from an EMBL/GenBank/DDBJ whole genome shotgun (WGS) entry which is preliminary data.</text>
</comment>
<dbReference type="GO" id="GO:0031146">
    <property type="term" value="P:SCF-dependent proteasomal ubiquitin-dependent protein catabolic process"/>
    <property type="evidence" value="ECO:0007669"/>
    <property type="project" value="TreeGrafter"/>
</dbReference>
<sequence length="1156" mass="129814">MVEAQYPEDDAERVFSVPSRAGSFPVAWHPDHPTSLDISGPSVGQIAKCLVITSLPKVYLQQVFRGGGERYVAHVVVGYFFSNFCPIEIQKGPDRALSTPEILYEIFVYFSPSQLPAICGVNRQFRDTGLNHLYRNGRHVSRLTQHLDDPCWQIMGSRTSLSACEFAECFQAHCCQVFRKNEDRGCLLCYAFRHSGILVRNLAFEPGFEQLVLRSNLMREVVLHFSCESPAYRGVSQMSKLLAALDSRPAASVFAKITLVDIFFRSEHSSLATRSLHLFQQHPYLKQIVLFSDKPFPTHVVAALIKVLQANRNRDLCLELGPLPEPTSRLWTSCGELTTITEFVANVDQFTPLADLPAVYQSLSRLPSLQELVLRFDPSHKNGTTLPPLRLFSVIRALRIDASTTKSISDTLSIALCPSLIKLTIYLELISQLDGLVKILSQVAHHFPSTLNLLNIRCFHRGLEGFDSASMADMRVDDSCLSSFLRMPNLTSIRIRTLLRMDGLTDGFLQEVAAFLPGLQVFSLGMCTLYNLTPVASVLGIQAFLENCKYITEMRVPFKVEGQLVLSSVCPNLKIFGFAFAANPSDALLFHTELVDKCPSLEEVVVGHGQNVGKMTPDDMERKESSGRYRGCYFGRMFGPLDENSPRPNETLGTSPLRKLPIASAERVYDLLQTFGFETWASLNIASVVPNGVLAFWGALVPTNTLVKNLASRKGFKKLAFRTNFMTTFFLRLECGSSQNRGEVELTKLISALTSRSVGRIFARTKEIKISFRIERQQLAAKALRMFRHSSNLHRISFRCAWVPSRKTMSVLRNLLQEETCQAHELELKPFPDLSDPFWSFTSQFHSITHLQMVANEPGGDTELDPVFKSVSLLPALTHLEIDFSAYRIKKARRGKPTMFPHLLSLKFSATLIGTVMEAITRVLCPKIATLEFFIECPPVLDELEEIMEAVACSFRSTLRNLTFDHPERDEWTPDEDHEMEDLQVGDLILKPLLTFSNLVKICLDPGIRCDAITDSLLIELASEFPALQVFEVGYETLYTLRPCATQVGIQAVLEGCPRLERLYLPFLLTGKTSIQRAPRSLQVFGSLFTSDPPCALEFHTELLNLCPLLRIVWVGYGQKLSKVAPEEQNRGGRFWVEGEVPDAVFRHSAHFSTVH</sequence>
<dbReference type="Proteomes" id="UP000807306">
    <property type="component" value="Unassembled WGS sequence"/>
</dbReference>
<reference evidence="1" key="1">
    <citation type="submission" date="2020-11" db="EMBL/GenBank/DDBJ databases">
        <authorList>
            <consortium name="DOE Joint Genome Institute"/>
            <person name="Ahrendt S."/>
            <person name="Riley R."/>
            <person name="Andreopoulos W."/>
            <person name="Labutti K."/>
            <person name="Pangilinan J."/>
            <person name="Ruiz-Duenas F.J."/>
            <person name="Barrasa J.M."/>
            <person name="Sanchez-Garcia M."/>
            <person name="Camarero S."/>
            <person name="Miyauchi S."/>
            <person name="Serrano A."/>
            <person name="Linde D."/>
            <person name="Babiker R."/>
            <person name="Drula E."/>
            <person name="Ayuso-Fernandez I."/>
            <person name="Pacheco R."/>
            <person name="Padilla G."/>
            <person name="Ferreira P."/>
            <person name="Barriuso J."/>
            <person name="Kellner H."/>
            <person name="Castanera R."/>
            <person name="Alfaro M."/>
            <person name="Ramirez L."/>
            <person name="Pisabarro A.G."/>
            <person name="Kuo A."/>
            <person name="Tritt A."/>
            <person name="Lipzen A."/>
            <person name="He G."/>
            <person name="Yan M."/>
            <person name="Ng V."/>
            <person name="Cullen D."/>
            <person name="Martin F."/>
            <person name="Rosso M.-N."/>
            <person name="Henrissat B."/>
            <person name="Hibbett D."/>
            <person name="Martinez A.T."/>
            <person name="Grigoriev I.V."/>
        </authorList>
    </citation>
    <scope>NUCLEOTIDE SEQUENCE</scope>
    <source>
        <strain evidence="1">CBS 506.95</strain>
    </source>
</reference>
<dbReference type="Gene3D" id="3.80.10.10">
    <property type="entry name" value="Ribonuclease Inhibitor"/>
    <property type="match status" value="2"/>
</dbReference>
<dbReference type="SUPFAM" id="SSF52047">
    <property type="entry name" value="RNI-like"/>
    <property type="match status" value="1"/>
</dbReference>
<keyword evidence="2" id="KW-1185">Reference proteome</keyword>
<dbReference type="EMBL" id="MU158033">
    <property type="protein sequence ID" value="KAF9521529.1"/>
    <property type="molecule type" value="Genomic_DNA"/>
</dbReference>
<evidence type="ECO:0008006" key="3">
    <source>
        <dbReference type="Google" id="ProtNLM"/>
    </source>
</evidence>
<dbReference type="AlphaFoldDB" id="A0A9P6E2X1"/>
<accession>A0A9P6E2X1</accession>
<dbReference type="PANTHER" id="PTHR13318">
    <property type="entry name" value="PARTNER OF PAIRED, ISOFORM B-RELATED"/>
    <property type="match status" value="1"/>
</dbReference>
<protein>
    <recommendedName>
        <fullName evidence="3">F-box domain-containing protein</fullName>
    </recommendedName>
</protein>
<dbReference type="InterPro" id="IPR032675">
    <property type="entry name" value="LRR_dom_sf"/>
</dbReference>
<dbReference type="OrthoDB" id="3255541at2759"/>
<gene>
    <name evidence="1" type="ORF">CPB83DRAFT_841191</name>
</gene>
<evidence type="ECO:0000313" key="2">
    <source>
        <dbReference type="Proteomes" id="UP000807306"/>
    </source>
</evidence>
<dbReference type="PANTHER" id="PTHR13318:SF190">
    <property type="entry name" value="PARTNER OF PAIRED, ISOFORM B"/>
    <property type="match status" value="1"/>
</dbReference>
<evidence type="ECO:0000313" key="1">
    <source>
        <dbReference type="EMBL" id="KAF9521529.1"/>
    </source>
</evidence>
<name>A0A9P6E2X1_9AGAR</name>
<dbReference type="GO" id="GO:0019005">
    <property type="term" value="C:SCF ubiquitin ligase complex"/>
    <property type="evidence" value="ECO:0007669"/>
    <property type="project" value="TreeGrafter"/>
</dbReference>